<keyword evidence="1" id="KW-1133">Transmembrane helix</keyword>
<keyword evidence="1" id="KW-0812">Transmembrane</keyword>
<keyword evidence="1" id="KW-0472">Membrane</keyword>
<feature type="transmembrane region" description="Helical" evidence="1">
    <location>
        <begin position="76"/>
        <end position="95"/>
    </location>
</feature>
<dbReference type="EMBL" id="LR746273">
    <property type="protein sequence ID" value="CAA7404188.1"/>
    <property type="molecule type" value="Genomic_DNA"/>
</dbReference>
<organism evidence="2 3">
    <name type="scientific">Spirodela intermedia</name>
    <name type="common">Intermediate duckweed</name>
    <dbReference type="NCBI Taxonomy" id="51605"/>
    <lineage>
        <taxon>Eukaryota</taxon>
        <taxon>Viridiplantae</taxon>
        <taxon>Streptophyta</taxon>
        <taxon>Embryophyta</taxon>
        <taxon>Tracheophyta</taxon>
        <taxon>Spermatophyta</taxon>
        <taxon>Magnoliopsida</taxon>
        <taxon>Liliopsida</taxon>
        <taxon>Araceae</taxon>
        <taxon>Lemnoideae</taxon>
        <taxon>Spirodela</taxon>
    </lineage>
</organism>
<protein>
    <submittedName>
        <fullName evidence="2">Uncharacterized protein</fullName>
    </submittedName>
</protein>
<evidence type="ECO:0000313" key="2">
    <source>
        <dbReference type="EMBL" id="CAA7404188.1"/>
    </source>
</evidence>
<name>A0A7I8L479_SPIIN</name>
<dbReference type="AlphaFoldDB" id="A0A7I8L479"/>
<proteinExistence type="predicted"/>
<keyword evidence="3" id="KW-1185">Reference proteome</keyword>
<reference evidence="2" key="1">
    <citation type="submission" date="2020-02" db="EMBL/GenBank/DDBJ databases">
        <authorList>
            <person name="Scholz U."/>
            <person name="Mascher M."/>
            <person name="Fiebig A."/>
        </authorList>
    </citation>
    <scope>NUCLEOTIDE SEQUENCE</scope>
</reference>
<evidence type="ECO:0000313" key="3">
    <source>
        <dbReference type="Proteomes" id="UP000663760"/>
    </source>
</evidence>
<accession>A0A7I8L479</accession>
<sequence length="127" mass="13355">MTYLTTPSQHGHLFGHLLLVAVNIGETALPAVVAVVVDGHEGAGAALGVGALLAQLRDLAGGFIDLVELEHGELDLLLLVLDLLGLGVGLLLALLRPSAEAEHEVQVHVHKTMVYKSGPIFKFLCKP</sequence>
<evidence type="ECO:0000256" key="1">
    <source>
        <dbReference type="SAM" id="Phobius"/>
    </source>
</evidence>
<dbReference type="Proteomes" id="UP000663760">
    <property type="component" value="Chromosome 10"/>
</dbReference>
<gene>
    <name evidence="2" type="ORF">SI8410_10014866</name>
</gene>